<dbReference type="EMBL" id="ACCL02000007">
    <property type="protein sequence ID" value="EET61132.1"/>
    <property type="molecule type" value="Genomic_DNA"/>
</dbReference>
<evidence type="ECO:0000313" key="1">
    <source>
        <dbReference type="EMBL" id="EET61132.1"/>
    </source>
</evidence>
<protein>
    <submittedName>
        <fullName evidence="1">Uncharacterized protein</fullName>
    </submittedName>
</protein>
<dbReference type="AlphaFoldDB" id="C6LDS7"/>
<name>C6LDS7_9FIRM</name>
<reference evidence="1" key="1">
    <citation type="submission" date="2009-07" db="EMBL/GenBank/DDBJ databases">
        <authorList>
            <person name="Weinstock G."/>
            <person name="Sodergren E."/>
            <person name="Clifton S."/>
            <person name="Fulton L."/>
            <person name="Fulton B."/>
            <person name="Courtney L."/>
            <person name="Fronick C."/>
            <person name="Harrison M."/>
            <person name="Strong C."/>
            <person name="Farmer C."/>
            <person name="Delahaunty K."/>
            <person name="Markovic C."/>
            <person name="Hall O."/>
            <person name="Minx P."/>
            <person name="Tomlinson C."/>
            <person name="Mitreva M."/>
            <person name="Nelson J."/>
            <person name="Hou S."/>
            <person name="Wollam A."/>
            <person name="Pepin K.H."/>
            <person name="Johnson M."/>
            <person name="Bhonagiri V."/>
            <person name="Nash W.E."/>
            <person name="Warren W."/>
            <person name="Chinwalla A."/>
            <person name="Mardis E.R."/>
            <person name="Wilson R.K."/>
        </authorList>
    </citation>
    <scope>NUCLEOTIDE SEQUENCE [LARGE SCALE GENOMIC DNA]</scope>
    <source>
        <strain evidence="1">DSM 14469</strain>
    </source>
</reference>
<keyword evidence="2" id="KW-1185">Reference proteome</keyword>
<accession>C6LDS7</accession>
<dbReference type="Proteomes" id="UP000005561">
    <property type="component" value="Unassembled WGS sequence"/>
</dbReference>
<sequence length="40" mass="4464">MLTSPVLSLLKAYKPMTFKSHEFLKTANACRHELLKATGS</sequence>
<evidence type="ECO:0000313" key="2">
    <source>
        <dbReference type="Proteomes" id="UP000005561"/>
    </source>
</evidence>
<comment type="caution">
    <text evidence="1">The sequence shown here is derived from an EMBL/GenBank/DDBJ whole genome shotgun (WGS) entry which is preliminary data.</text>
</comment>
<gene>
    <name evidence="1" type="ORF">BRYFOR_06777</name>
</gene>
<organism evidence="1 2">
    <name type="scientific">Marvinbryantia formatexigens DSM 14469</name>
    <dbReference type="NCBI Taxonomy" id="478749"/>
    <lineage>
        <taxon>Bacteria</taxon>
        <taxon>Bacillati</taxon>
        <taxon>Bacillota</taxon>
        <taxon>Clostridia</taxon>
        <taxon>Lachnospirales</taxon>
        <taxon>Lachnospiraceae</taxon>
        <taxon>Marvinbryantia</taxon>
    </lineage>
</organism>
<proteinExistence type="predicted"/>